<organism evidence="2 3">
    <name type="scientific">Gordonia desulfuricans</name>
    <dbReference type="NCBI Taxonomy" id="89051"/>
    <lineage>
        <taxon>Bacteria</taxon>
        <taxon>Bacillati</taxon>
        <taxon>Actinomycetota</taxon>
        <taxon>Actinomycetes</taxon>
        <taxon>Mycobacteriales</taxon>
        <taxon>Gordoniaceae</taxon>
        <taxon>Gordonia</taxon>
    </lineage>
</organism>
<gene>
    <name evidence="2" type="ORF">GYA93_10650</name>
</gene>
<feature type="domain" description="Glyoxalase/fosfomycin resistance/dioxygenase" evidence="1">
    <location>
        <begin position="10"/>
        <end position="125"/>
    </location>
</feature>
<evidence type="ECO:0000313" key="2">
    <source>
        <dbReference type="EMBL" id="NDK90037.1"/>
    </source>
</evidence>
<comment type="caution">
    <text evidence="2">The sequence shown here is derived from an EMBL/GenBank/DDBJ whole genome shotgun (WGS) entry which is preliminary data.</text>
</comment>
<evidence type="ECO:0000313" key="3">
    <source>
        <dbReference type="Proteomes" id="UP000466307"/>
    </source>
</evidence>
<reference evidence="2 3" key="1">
    <citation type="submission" date="2020-01" db="EMBL/GenBank/DDBJ databases">
        <title>Investigation of new actinobacteria for the biodesulphurisation of diesel fuel.</title>
        <authorList>
            <person name="Athi Narayanan S.M."/>
        </authorList>
    </citation>
    <scope>NUCLEOTIDE SEQUENCE [LARGE SCALE GENOMIC DNA]</scope>
    <source>
        <strain evidence="2 3">213E</strain>
    </source>
</reference>
<dbReference type="AlphaFoldDB" id="A0A7K3LR57"/>
<dbReference type="InterPro" id="IPR029068">
    <property type="entry name" value="Glyas_Bleomycin-R_OHBP_Dase"/>
</dbReference>
<evidence type="ECO:0000259" key="1">
    <source>
        <dbReference type="Pfam" id="PF00903"/>
    </source>
</evidence>
<protein>
    <submittedName>
        <fullName evidence="2">Glyoxalase</fullName>
    </submittedName>
</protein>
<dbReference type="RefSeq" id="WP_020791366.1">
    <property type="nucleotide sequence ID" value="NZ_JAADZU010000028.1"/>
</dbReference>
<dbReference type="EMBL" id="JAADZU010000028">
    <property type="protein sequence ID" value="NDK90037.1"/>
    <property type="molecule type" value="Genomic_DNA"/>
</dbReference>
<name>A0A7K3LR57_9ACTN</name>
<keyword evidence="3" id="KW-1185">Reference proteome</keyword>
<dbReference type="Proteomes" id="UP000466307">
    <property type="component" value="Unassembled WGS sequence"/>
</dbReference>
<dbReference type="Pfam" id="PF00903">
    <property type="entry name" value="Glyoxalase"/>
    <property type="match status" value="1"/>
</dbReference>
<proteinExistence type="predicted"/>
<sequence>MSGPYLSFASVIADDIVALSSFYAEVFGLDEVTELRSEHFRGLRLGDTILGFSTSHAYQLLNLTPPRDTSGTTSFITVEVDDEPSVDRLTTAAVAIGARCVAGPTRTYYRAWQSVLLDPEGNAFRINHLRLGDH</sequence>
<dbReference type="CDD" id="cd16356">
    <property type="entry name" value="PsjN_like"/>
    <property type="match status" value="1"/>
</dbReference>
<dbReference type="InterPro" id="IPR004360">
    <property type="entry name" value="Glyas_Fos-R_dOase_dom"/>
</dbReference>
<dbReference type="Gene3D" id="3.10.180.10">
    <property type="entry name" value="2,3-Dihydroxybiphenyl 1,2-Dioxygenase, domain 1"/>
    <property type="match status" value="1"/>
</dbReference>
<dbReference type="SUPFAM" id="SSF54593">
    <property type="entry name" value="Glyoxalase/Bleomycin resistance protein/Dihydroxybiphenyl dioxygenase"/>
    <property type="match status" value="1"/>
</dbReference>
<accession>A0A7K3LR57</accession>